<gene>
    <name evidence="2" type="ORF">R2G56_08665</name>
</gene>
<accession>A0ABU4AJG4</accession>
<dbReference type="InterPro" id="IPR006429">
    <property type="entry name" value="Phage_lambda_portal"/>
</dbReference>
<name>A0ABU4AJG4_9HYPH</name>
<sequence>MTAKQRIRVKAGSVRQAMPKASYLRDTRSAVISTRPSTLRASRDDIRVAWRRAAAIANDLVQNSGRLRGAVDQVIADTVGIELVLNPQPDLSRLGYDQKETVEFSRMVKRWWKRWAWNPRECDLRGKFTVPQMIDIALRWDMVYGEALGVMSYMTMAERKRYGLTSGTKVCMSPPTRLVQDTNEMEGLFQGVIHDPNGRPVAYRLEDKETGIRVKRDYRAHDADWRQQVIHVFDPMDATDVRGISRIAPGFRQHIQHEILVDATVQTAILQTVFAAALTSQAPSKDAFEALAAIEDDDLRGEMEDYFAASFDRAADSAINISGDPQVSHLAPGEELKLLSTGTPGPQFQPLWSALSRDMARAIGITYGGLTMDHSNSTYSSVRMENSSIWPVVMRRRERLAGPIAQAIYENALDEAIGEGRIPFKGGYRAFAANRDAVCWALWQGPAKPSADDGKSAKAASERLGNGTSTLAAECAELGYDPDEVFEQRVREHALYREAGMASPFERRAGGPSVDPGEDVERKPGAE</sequence>
<dbReference type="RefSeq" id="WP_317561029.1">
    <property type="nucleotide sequence ID" value="NZ_JAWLIP010000003.1"/>
</dbReference>
<reference evidence="2 3" key="1">
    <citation type="submission" date="2023-10" db="EMBL/GenBank/DDBJ databases">
        <authorList>
            <person name="Venkata Ramana C."/>
            <person name="Sasikala C."/>
            <person name="Dhurka M."/>
        </authorList>
    </citation>
    <scope>NUCLEOTIDE SEQUENCE [LARGE SCALE GENOMIC DNA]</scope>
    <source>
        <strain evidence="2 3">KCTC 32151</strain>
    </source>
</reference>
<evidence type="ECO:0000256" key="1">
    <source>
        <dbReference type="SAM" id="MobiDB-lite"/>
    </source>
</evidence>
<protein>
    <submittedName>
        <fullName evidence="2">Phage portal protein</fullName>
    </submittedName>
</protein>
<feature type="region of interest" description="Disordered" evidence="1">
    <location>
        <begin position="501"/>
        <end position="527"/>
    </location>
</feature>
<comment type="caution">
    <text evidence="2">The sequence shown here is derived from an EMBL/GenBank/DDBJ whole genome shotgun (WGS) entry which is preliminary data.</text>
</comment>
<evidence type="ECO:0000313" key="3">
    <source>
        <dbReference type="Proteomes" id="UP001185659"/>
    </source>
</evidence>
<organism evidence="2 3">
    <name type="scientific">Nitratireductor aquimarinus</name>
    <dbReference type="NCBI Taxonomy" id="889300"/>
    <lineage>
        <taxon>Bacteria</taxon>
        <taxon>Pseudomonadati</taxon>
        <taxon>Pseudomonadota</taxon>
        <taxon>Alphaproteobacteria</taxon>
        <taxon>Hyphomicrobiales</taxon>
        <taxon>Phyllobacteriaceae</taxon>
        <taxon>Nitratireductor</taxon>
    </lineage>
</organism>
<dbReference type="Pfam" id="PF05136">
    <property type="entry name" value="Phage_portal_2"/>
    <property type="match status" value="1"/>
</dbReference>
<evidence type="ECO:0000313" key="2">
    <source>
        <dbReference type="EMBL" id="MDV6226355.1"/>
    </source>
</evidence>
<proteinExistence type="predicted"/>
<dbReference type="Proteomes" id="UP001185659">
    <property type="component" value="Unassembled WGS sequence"/>
</dbReference>
<dbReference type="EMBL" id="JAWLIP010000003">
    <property type="protein sequence ID" value="MDV6226355.1"/>
    <property type="molecule type" value="Genomic_DNA"/>
</dbReference>
<keyword evidence="3" id="KW-1185">Reference proteome</keyword>